<organism evidence="5 6">
    <name type="scientific">Dyadobacter jejuensis</name>
    <dbReference type="NCBI Taxonomy" id="1082580"/>
    <lineage>
        <taxon>Bacteria</taxon>
        <taxon>Pseudomonadati</taxon>
        <taxon>Bacteroidota</taxon>
        <taxon>Cytophagia</taxon>
        <taxon>Cytophagales</taxon>
        <taxon>Spirosomataceae</taxon>
        <taxon>Dyadobacter</taxon>
    </lineage>
</organism>
<dbReference type="Pfam" id="PF21307">
    <property type="entry name" value="Glyco_hydro_95_C"/>
    <property type="match status" value="1"/>
</dbReference>
<feature type="domain" description="Alpha fucosidase A-like C-terminal" evidence="3">
    <location>
        <begin position="683"/>
        <end position="751"/>
    </location>
</feature>
<accession>A0A316AIR1</accession>
<evidence type="ECO:0000256" key="1">
    <source>
        <dbReference type="SAM" id="SignalP"/>
    </source>
</evidence>
<protein>
    <submittedName>
        <fullName evidence="5">Alpha-L-fucosidase 2</fullName>
    </submittedName>
</protein>
<dbReference type="RefSeq" id="WP_229203361.1">
    <property type="nucleotide sequence ID" value="NZ_QGDT01000006.1"/>
</dbReference>
<dbReference type="InterPro" id="IPR012341">
    <property type="entry name" value="6hp_glycosidase-like_sf"/>
</dbReference>
<gene>
    <name evidence="5" type="ORF">CLV98_10684</name>
</gene>
<dbReference type="Proteomes" id="UP000245880">
    <property type="component" value="Unassembled WGS sequence"/>
</dbReference>
<evidence type="ECO:0000259" key="3">
    <source>
        <dbReference type="Pfam" id="PF21307"/>
    </source>
</evidence>
<dbReference type="Pfam" id="PF22124">
    <property type="entry name" value="Glyco_hydro_95_cat"/>
    <property type="match status" value="1"/>
</dbReference>
<dbReference type="PANTHER" id="PTHR31084">
    <property type="entry name" value="ALPHA-L-FUCOSIDASE 2"/>
    <property type="match status" value="1"/>
</dbReference>
<keyword evidence="1" id="KW-0732">Signal</keyword>
<dbReference type="EMBL" id="QGDT01000006">
    <property type="protein sequence ID" value="PWJ57613.1"/>
    <property type="molecule type" value="Genomic_DNA"/>
</dbReference>
<dbReference type="InterPro" id="IPR027414">
    <property type="entry name" value="GH95_N_dom"/>
</dbReference>
<dbReference type="InterPro" id="IPR008928">
    <property type="entry name" value="6-hairpin_glycosidase_sf"/>
</dbReference>
<dbReference type="PANTHER" id="PTHR31084:SF0">
    <property type="entry name" value="ALPHA-L-FUCOSIDASE 2"/>
    <property type="match status" value="1"/>
</dbReference>
<dbReference type="GO" id="GO:0004560">
    <property type="term" value="F:alpha-L-fucosidase activity"/>
    <property type="evidence" value="ECO:0007669"/>
    <property type="project" value="InterPro"/>
</dbReference>
<comment type="caution">
    <text evidence="5">The sequence shown here is derived from an EMBL/GenBank/DDBJ whole genome shotgun (WGS) entry which is preliminary data.</text>
</comment>
<dbReference type="InterPro" id="IPR054363">
    <property type="entry name" value="GH95_cat"/>
</dbReference>
<reference evidence="5 6" key="1">
    <citation type="submission" date="2018-03" db="EMBL/GenBank/DDBJ databases">
        <title>Genomic Encyclopedia of Archaeal and Bacterial Type Strains, Phase II (KMG-II): from individual species to whole genera.</title>
        <authorList>
            <person name="Goeker M."/>
        </authorList>
    </citation>
    <scope>NUCLEOTIDE SEQUENCE [LARGE SCALE GENOMIC DNA]</scope>
    <source>
        <strain evidence="5 6">DSM 100346</strain>
    </source>
</reference>
<evidence type="ECO:0000313" key="5">
    <source>
        <dbReference type="EMBL" id="PWJ57613.1"/>
    </source>
</evidence>
<feature type="signal peptide" evidence="1">
    <location>
        <begin position="1"/>
        <end position="21"/>
    </location>
</feature>
<keyword evidence="6" id="KW-1185">Reference proteome</keyword>
<name>A0A316AIR1_9BACT</name>
<sequence length="765" mass="85335">MMKKVFSLMGLLLGLTLSSQAQQKQQLVYTEPAKKWTEALPVGNGSMGAMVFAGVSQEHIQFNHETLWRGAPHDYAHSGAKDYLAEIRQLLADGKQVAAQNLAGEKFMSVPLSQMAYQPFGDLYIDFKGHESFRDYSRVLDLEKALCTTSYRVGEVKYDREVLASHPDQAIAINLTASQAKALNFELWLDALHEEKSVSSSKNTQTLTVKVKDGVLNGVAILTVNTNGKIKTVGGKLLISDASQASIYLCAATNYKNFKDVSGNAEALAKGQINKIKNKDFARLKAAHQADYQALYNRFQISFGENERSGLPTDQRLVAFAEAPNDPQLIALYMQFSRYLTIASSRSGTNPGTLQGIWNDKLTPPWFSSYTTNINTEMNYWAVESTNLSECHDPLFKLIEECAETGRVVAQEHYGAKGWVLHHNTDIWRGAAPVNHSNHGIWVTGAAWLSTHIWERYLYTQDQAFLKEKYPLMRDAALFFTDFLIKDPKTGYLISTPSTSPEIGGLVAGPTMDHEIIRALFRIVIEASETLKTDVEFAQKLKEMIPQILPYQIGKHGQLQEWKEDQDDPNEHHRHVSHLWAVYPGNELNPVETPKFFDAAKQSLMYRGDNGTGWSLAWKINYWARFLDGNRAYTLVHKLLSPAEVPGKPARGGTYPNLFDAHPPFQIDGNFGGTSGVIEMLMQSHLGSISVLPALPDALPQGQISGLRARGGFELSFKWQDGVLSQIEVLSTAGKTCTLTYKNHSITFDTEKGKKYMLNGELNKL</sequence>
<feature type="domain" description="Glycosyl hydrolase family 95 catalytic" evidence="4">
    <location>
        <begin position="281"/>
        <end position="681"/>
    </location>
</feature>
<dbReference type="SUPFAM" id="SSF48208">
    <property type="entry name" value="Six-hairpin glycosidases"/>
    <property type="match status" value="1"/>
</dbReference>
<dbReference type="PIRSF" id="PIRSF007663">
    <property type="entry name" value="UCP007663"/>
    <property type="match status" value="1"/>
</dbReference>
<evidence type="ECO:0000313" key="6">
    <source>
        <dbReference type="Proteomes" id="UP000245880"/>
    </source>
</evidence>
<dbReference type="Pfam" id="PF14498">
    <property type="entry name" value="Glyco_hyd_65N_2"/>
    <property type="match status" value="1"/>
</dbReference>
<evidence type="ECO:0000259" key="2">
    <source>
        <dbReference type="Pfam" id="PF14498"/>
    </source>
</evidence>
<feature type="chain" id="PRO_5016284686" evidence="1">
    <location>
        <begin position="22"/>
        <end position="765"/>
    </location>
</feature>
<dbReference type="AlphaFoldDB" id="A0A316AIR1"/>
<dbReference type="InterPro" id="IPR016518">
    <property type="entry name" value="Alpha-L-fucosidase"/>
</dbReference>
<dbReference type="InterPro" id="IPR049053">
    <property type="entry name" value="AFCA-like_C"/>
</dbReference>
<proteinExistence type="predicted"/>
<evidence type="ECO:0000259" key="4">
    <source>
        <dbReference type="Pfam" id="PF22124"/>
    </source>
</evidence>
<feature type="domain" description="Glycosyl hydrolase family 95 N-terminal" evidence="2">
    <location>
        <begin position="27"/>
        <end position="257"/>
    </location>
</feature>
<dbReference type="Gene3D" id="1.50.10.10">
    <property type="match status" value="1"/>
</dbReference>
<dbReference type="GO" id="GO:0005975">
    <property type="term" value="P:carbohydrate metabolic process"/>
    <property type="evidence" value="ECO:0007669"/>
    <property type="project" value="InterPro"/>
</dbReference>